<keyword evidence="12" id="KW-1185">Reference proteome</keyword>
<dbReference type="AlphaFoldDB" id="A0A4D9F311"/>
<evidence type="ECO:0000313" key="11">
    <source>
        <dbReference type="EMBL" id="TFK13812.1"/>
    </source>
</evidence>
<evidence type="ECO:0000256" key="4">
    <source>
        <dbReference type="ARBA" id="ARBA00023157"/>
    </source>
</evidence>
<dbReference type="PANTHER" id="PTHR47220:SF1">
    <property type="entry name" value="TUMOR NECROSIS FACTOR RECEPTOR SUPERFAMILY MEMBER 25"/>
    <property type="match status" value="1"/>
</dbReference>
<reference evidence="11 12" key="1">
    <citation type="submission" date="2019-04" db="EMBL/GenBank/DDBJ databases">
        <title>Draft genome of the big-headed turtle Platysternon megacephalum.</title>
        <authorList>
            <person name="Gong S."/>
        </authorList>
    </citation>
    <scope>NUCLEOTIDE SEQUENCE [LARGE SCALE GENOMIC DNA]</scope>
    <source>
        <strain evidence="11">DO16091913</strain>
        <tissue evidence="11">Muscle</tissue>
    </source>
</reference>
<accession>A0A4D9F311</accession>
<gene>
    <name evidence="11" type="ORF">DR999_PMT02832</name>
</gene>
<dbReference type="GO" id="GO:0007165">
    <property type="term" value="P:signal transduction"/>
    <property type="evidence" value="ECO:0007669"/>
    <property type="project" value="InterPro"/>
</dbReference>
<feature type="repeat" description="TNFR-Cys" evidence="6">
    <location>
        <begin position="128"/>
        <end position="170"/>
    </location>
</feature>
<dbReference type="SMART" id="SM00208">
    <property type="entry name" value="TNFR"/>
    <property type="match status" value="3"/>
</dbReference>
<dbReference type="InterPro" id="IPR011029">
    <property type="entry name" value="DEATH-like_dom_sf"/>
</dbReference>
<evidence type="ECO:0000259" key="9">
    <source>
        <dbReference type="PROSITE" id="PS50017"/>
    </source>
</evidence>
<keyword evidence="5" id="KW-0325">Glycoprotein</keyword>
<dbReference type="STRING" id="55544.A0A4D9F311"/>
<evidence type="ECO:0000256" key="3">
    <source>
        <dbReference type="ARBA" id="ARBA00022737"/>
    </source>
</evidence>
<evidence type="ECO:0000313" key="12">
    <source>
        <dbReference type="Proteomes" id="UP000297703"/>
    </source>
</evidence>
<evidence type="ECO:0000259" key="10">
    <source>
        <dbReference type="PROSITE" id="PS50050"/>
    </source>
</evidence>
<dbReference type="InterPro" id="IPR022329">
    <property type="entry name" value="TNFR_25"/>
</dbReference>
<evidence type="ECO:0000256" key="5">
    <source>
        <dbReference type="ARBA" id="ARBA00023180"/>
    </source>
</evidence>
<dbReference type="PRINTS" id="PR01972">
    <property type="entry name" value="TNFACTORR25"/>
</dbReference>
<dbReference type="EMBL" id="QXTE01000014">
    <property type="protein sequence ID" value="TFK13812.1"/>
    <property type="molecule type" value="Genomic_DNA"/>
</dbReference>
<dbReference type="InterPro" id="IPR001368">
    <property type="entry name" value="TNFR/NGFR_Cys_rich_reg"/>
</dbReference>
<evidence type="ECO:0000256" key="1">
    <source>
        <dbReference type="ARBA" id="ARBA00022703"/>
    </source>
</evidence>
<keyword evidence="8" id="KW-0472">Membrane</keyword>
<keyword evidence="8" id="KW-1133">Transmembrane helix</keyword>
<feature type="domain" description="Death" evidence="9">
    <location>
        <begin position="365"/>
        <end position="446"/>
    </location>
</feature>
<dbReference type="PROSITE" id="PS50050">
    <property type="entry name" value="TNFR_NGFR_2"/>
    <property type="match status" value="1"/>
</dbReference>
<dbReference type="GO" id="GO:0005886">
    <property type="term" value="C:plasma membrane"/>
    <property type="evidence" value="ECO:0007669"/>
    <property type="project" value="TreeGrafter"/>
</dbReference>
<dbReference type="Gene3D" id="2.10.50.10">
    <property type="entry name" value="Tumor Necrosis Factor Receptor, subunit A, domain 2"/>
    <property type="match status" value="1"/>
</dbReference>
<dbReference type="PANTHER" id="PTHR47220">
    <property type="entry name" value="TUMOR NECROSIS FACTOR RECEPTOR SUPERFAMILY MEMBER 25"/>
    <property type="match status" value="1"/>
</dbReference>
<evidence type="ECO:0000256" key="2">
    <source>
        <dbReference type="ARBA" id="ARBA00022729"/>
    </source>
</evidence>
<feature type="disulfide bond" evidence="6">
    <location>
        <begin position="129"/>
        <end position="144"/>
    </location>
</feature>
<dbReference type="Gene3D" id="1.10.533.10">
    <property type="entry name" value="Death Domain, Fas"/>
    <property type="match status" value="1"/>
</dbReference>
<reference evidence="11 12" key="2">
    <citation type="submission" date="2019-04" db="EMBL/GenBank/DDBJ databases">
        <title>The genome sequence of big-headed turtle.</title>
        <authorList>
            <person name="Gong S."/>
        </authorList>
    </citation>
    <scope>NUCLEOTIDE SEQUENCE [LARGE SCALE GENOMIC DNA]</scope>
    <source>
        <strain evidence="11">DO16091913</strain>
        <tissue evidence="11">Muscle</tissue>
    </source>
</reference>
<keyword evidence="1" id="KW-0053">Apoptosis</keyword>
<dbReference type="SMART" id="SM00005">
    <property type="entry name" value="DEATH"/>
    <property type="match status" value="1"/>
</dbReference>
<keyword evidence="3" id="KW-0677">Repeat</keyword>
<sequence>MHLRTQCSLQRCCEPEASRGCAVQMPHTQRLTQGFLAALLLTGSGFPLLGTPKPRAAGTGSEPRRARSPADSALGLHHHQRHQRHVARNNCAPDDTLSLPKHCCQKCPAGKFMTGPCTSRGYDTACESCPPGTYLSFQNFERECRKCSECQAQASQLVLKNCTETSDIECGCGAGHFMQCTDPACRDFTCQECRQCKGKGTRQNCSEKSDAQCEVCQPGFYLEGSECRACATQIPEKCGEGCGRPCGGSSQGFGLEYILLGLMGPLFLGALVIYHKRKTISNDSPAAGEAAAVKDSTLQQASACLSGATEKPLESQGLLHLQVTEASQMNGNACPVRPLGSQDTWESPAEPQDTARPLPGVLPQGSKLYDIINTVPVRRWKEFMRVLELHDGEIEVVELEFAHVRDQQYEMLKRWYQQKNATLESIFSALERMELAGCAEELRQRLQRCP</sequence>
<keyword evidence="2" id="KW-0732">Signal</keyword>
<evidence type="ECO:0000256" key="6">
    <source>
        <dbReference type="PROSITE-ProRule" id="PRU00206"/>
    </source>
</evidence>
<comment type="caution">
    <text evidence="6">Lacks conserved residue(s) required for the propagation of feature annotation.</text>
</comment>
<dbReference type="PROSITE" id="PS50017">
    <property type="entry name" value="DEATH_DOMAIN"/>
    <property type="match status" value="1"/>
</dbReference>
<keyword evidence="4 6" id="KW-1015">Disulfide bond</keyword>
<dbReference type="Proteomes" id="UP000297703">
    <property type="component" value="Unassembled WGS sequence"/>
</dbReference>
<dbReference type="Pfam" id="PF00020">
    <property type="entry name" value="TNFR_c6"/>
    <property type="match status" value="1"/>
</dbReference>
<dbReference type="OrthoDB" id="9940478at2759"/>
<keyword evidence="8" id="KW-0812">Transmembrane</keyword>
<evidence type="ECO:0000256" key="7">
    <source>
        <dbReference type="SAM" id="MobiDB-lite"/>
    </source>
</evidence>
<feature type="region of interest" description="Disordered" evidence="7">
    <location>
        <begin position="50"/>
        <end position="70"/>
    </location>
</feature>
<feature type="domain" description="TNFR-Cys" evidence="10">
    <location>
        <begin position="128"/>
        <end position="170"/>
    </location>
</feature>
<evidence type="ECO:0000256" key="8">
    <source>
        <dbReference type="SAM" id="Phobius"/>
    </source>
</evidence>
<dbReference type="GO" id="GO:0006915">
    <property type="term" value="P:apoptotic process"/>
    <property type="evidence" value="ECO:0007669"/>
    <property type="project" value="UniProtKB-KW"/>
</dbReference>
<organism evidence="11 12">
    <name type="scientific">Platysternon megacephalum</name>
    <name type="common">big-headed turtle</name>
    <dbReference type="NCBI Taxonomy" id="55544"/>
    <lineage>
        <taxon>Eukaryota</taxon>
        <taxon>Metazoa</taxon>
        <taxon>Chordata</taxon>
        <taxon>Craniata</taxon>
        <taxon>Vertebrata</taxon>
        <taxon>Euteleostomi</taxon>
        <taxon>Archelosauria</taxon>
        <taxon>Testudinata</taxon>
        <taxon>Testudines</taxon>
        <taxon>Cryptodira</taxon>
        <taxon>Durocryptodira</taxon>
        <taxon>Testudinoidea</taxon>
        <taxon>Platysternidae</taxon>
        <taxon>Platysternon</taxon>
    </lineage>
</organism>
<name>A0A4D9F311_9SAUR</name>
<feature type="region of interest" description="Disordered" evidence="7">
    <location>
        <begin position="340"/>
        <end position="360"/>
    </location>
</feature>
<feature type="transmembrane region" description="Helical" evidence="8">
    <location>
        <begin position="254"/>
        <end position="274"/>
    </location>
</feature>
<protein>
    <submittedName>
        <fullName evidence="11">Splicing factor 3B subunit 1</fullName>
    </submittedName>
</protein>
<proteinExistence type="predicted"/>
<dbReference type="SUPFAM" id="SSF47986">
    <property type="entry name" value="DEATH domain"/>
    <property type="match status" value="1"/>
</dbReference>
<dbReference type="SUPFAM" id="SSF57586">
    <property type="entry name" value="TNF receptor-like"/>
    <property type="match status" value="1"/>
</dbReference>
<dbReference type="InterPro" id="IPR000488">
    <property type="entry name" value="Death_dom"/>
</dbReference>
<dbReference type="Pfam" id="PF00531">
    <property type="entry name" value="Death"/>
    <property type="match status" value="1"/>
</dbReference>
<comment type="caution">
    <text evidence="11">The sequence shown here is derived from an EMBL/GenBank/DDBJ whole genome shotgun (WGS) entry which is preliminary data.</text>
</comment>